<feature type="transmembrane region" description="Helical" evidence="6">
    <location>
        <begin position="310"/>
        <end position="328"/>
    </location>
</feature>
<dbReference type="InterPro" id="IPR001279">
    <property type="entry name" value="Metallo-B-lactamas"/>
</dbReference>
<keyword evidence="2" id="KW-1003">Cell membrane</keyword>
<feature type="transmembrane region" description="Helical" evidence="6">
    <location>
        <begin position="414"/>
        <end position="433"/>
    </location>
</feature>
<dbReference type="Pfam" id="PF00753">
    <property type="entry name" value="Lactamase_B"/>
    <property type="match status" value="1"/>
</dbReference>
<name>A0A839XM78_9PSEU</name>
<dbReference type="InterPro" id="IPR036866">
    <property type="entry name" value="RibonucZ/Hydroxyglut_hydro"/>
</dbReference>
<dbReference type="InterPro" id="IPR035681">
    <property type="entry name" value="ComA-like_MBL"/>
</dbReference>
<evidence type="ECO:0000256" key="2">
    <source>
        <dbReference type="ARBA" id="ARBA00022475"/>
    </source>
</evidence>
<feature type="transmembrane region" description="Helical" evidence="6">
    <location>
        <begin position="445"/>
        <end position="466"/>
    </location>
</feature>
<proteinExistence type="predicted"/>
<feature type="transmembrane region" description="Helical" evidence="6">
    <location>
        <begin position="356"/>
        <end position="374"/>
    </location>
</feature>
<feature type="domain" description="Metallo-beta-lactamase" evidence="7">
    <location>
        <begin position="567"/>
        <end position="770"/>
    </location>
</feature>
<evidence type="ECO:0000313" key="9">
    <source>
        <dbReference type="Proteomes" id="UP000564573"/>
    </source>
</evidence>
<evidence type="ECO:0000259" key="7">
    <source>
        <dbReference type="SMART" id="SM00849"/>
    </source>
</evidence>
<dbReference type="AlphaFoldDB" id="A0A839XM78"/>
<dbReference type="SMART" id="SM00849">
    <property type="entry name" value="Lactamase_B"/>
    <property type="match status" value="1"/>
</dbReference>
<comment type="subcellular location">
    <subcellularLocation>
        <location evidence="1">Cell membrane</location>
        <topology evidence="1">Multi-pass membrane protein</topology>
    </subcellularLocation>
</comment>
<dbReference type="GO" id="GO:0005886">
    <property type="term" value="C:plasma membrane"/>
    <property type="evidence" value="ECO:0007669"/>
    <property type="project" value="UniProtKB-SubCell"/>
</dbReference>
<evidence type="ECO:0000256" key="5">
    <source>
        <dbReference type="ARBA" id="ARBA00023136"/>
    </source>
</evidence>
<feature type="transmembrane region" description="Helical" evidence="6">
    <location>
        <begin position="281"/>
        <end position="303"/>
    </location>
</feature>
<dbReference type="PANTHER" id="PTHR30619">
    <property type="entry name" value="DNA INTERNALIZATION/COMPETENCE PROTEIN COMEC/REC2"/>
    <property type="match status" value="1"/>
</dbReference>
<dbReference type="SUPFAM" id="SSF56281">
    <property type="entry name" value="Metallo-hydrolase/oxidoreductase"/>
    <property type="match status" value="1"/>
</dbReference>
<organism evidence="8 9">
    <name type="scientific">Prauserella sediminis</name>
    <dbReference type="NCBI Taxonomy" id="577680"/>
    <lineage>
        <taxon>Bacteria</taxon>
        <taxon>Bacillati</taxon>
        <taxon>Actinomycetota</taxon>
        <taxon>Actinomycetes</taxon>
        <taxon>Pseudonocardiales</taxon>
        <taxon>Pseudonocardiaceae</taxon>
        <taxon>Prauserella</taxon>
        <taxon>Prauserella salsuginis group</taxon>
    </lineage>
</organism>
<dbReference type="Gene3D" id="3.60.15.10">
    <property type="entry name" value="Ribonuclease Z/Hydroxyacylglutathione hydrolase-like"/>
    <property type="match status" value="1"/>
</dbReference>
<feature type="transmembrane region" description="Helical" evidence="6">
    <location>
        <begin position="473"/>
        <end position="493"/>
    </location>
</feature>
<reference evidence="8 9" key="1">
    <citation type="submission" date="2020-08" db="EMBL/GenBank/DDBJ databases">
        <title>Sequencing the genomes of 1000 actinobacteria strains.</title>
        <authorList>
            <person name="Klenk H.-P."/>
        </authorList>
    </citation>
    <scope>NUCLEOTIDE SEQUENCE [LARGE SCALE GENOMIC DNA]</scope>
    <source>
        <strain evidence="8 9">DSM 45267</strain>
    </source>
</reference>
<keyword evidence="5 6" id="KW-0472">Membrane</keyword>
<feature type="transmembrane region" description="Helical" evidence="6">
    <location>
        <begin position="334"/>
        <end position="351"/>
    </location>
</feature>
<comment type="caution">
    <text evidence="8">The sequence shown here is derived from an EMBL/GenBank/DDBJ whole genome shotgun (WGS) entry which is preliminary data.</text>
</comment>
<dbReference type="Proteomes" id="UP000564573">
    <property type="component" value="Unassembled WGS sequence"/>
</dbReference>
<dbReference type="RefSeq" id="WP_183777975.1">
    <property type="nucleotide sequence ID" value="NZ_JACIBS010000001.1"/>
</dbReference>
<evidence type="ECO:0000313" key="8">
    <source>
        <dbReference type="EMBL" id="MBB3661106.1"/>
    </source>
</evidence>
<feature type="transmembrane region" description="Helical" evidence="6">
    <location>
        <begin position="530"/>
        <end position="549"/>
    </location>
</feature>
<feature type="transmembrane region" description="Helical" evidence="6">
    <location>
        <begin position="380"/>
        <end position="402"/>
    </location>
</feature>
<keyword evidence="4 6" id="KW-1133">Transmembrane helix</keyword>
<dbReference type="InterPro" id="IPR004477">
    <property type="entry name" value="ComEC_N"/>
</dbReference>
<protein>
    <submittedName>
        <fullName evidence="8">Competence protein ComEC</fullName>
    </submittedName>
</protein>
<sequence length="819" mass="82808">MTLTAGIGAASEVTADPAARPRRDMRLVPAALAVWGGALAGLQWGWQSAVAVGGVAVVAGGLVAVRARRRGAPRVAAAAMAVGCCGLLVLVPVGLRVHEADADPLRAVAADGGEVPMRTEVRERPRPLRDDGYGAQRGGARSVLVPVDVVSVHDRDEAARVGTGGAGSGGDGLSSTGRVLLIGPVGEWARLLPGQRVSVTVSLAPARRGDLTVAVGYVRGPPERVDAAPVWQRAADVVRSALRDASGVLGEDEAGLLPGLVVGDTGDQSACVEKEFLDAGLSHLTAVSGSNVAIVCGAVLLLARAVRLGPRVSAGAAGIALAGFVVLVGYEPSVLRAAVMGALGLAALVLGRRRSVVPALAAAVCGLILVDPAMATSMGFALSVVATGGLIFLAPRWAAALAARRVPPGMAEALAVPVAAFVATAPVIAGMAGEISMVSVAANLLAAPVVAPVTVLGVAAAALAVPAPAAAEVLVHLAGPGVSWLVIVAREAGAVPGAVVSWPSGWWGGVAAAGIAVGAVAALRYRKARMAVAIGVTAALVVTVPPRFLQAGWPPAGWTVVACDVGQGDGIVLATGTPGRAVVVDVGPDAREIDRCLDRLDVRRVPLVALSHLHADHVGGLHAVLDGRSVGAIAVGRGRSPAWAWREVSTTARRRAVPLVDLTVGRTLRWDALTLEVLGPHYTPQRARAGESEDGTVVNDTSAVLRASTPAGRVLLSGDIELTAQSDLLARDVDLGAEVLKVPHHGSRYTRPEFLAAVRPRIALVSVGADNDYGHPSDTTTDALEAVGALVARTDRGGDLAVVPGDGDEPALVRRGPGP</sequence>
<evidence type="ECO:0000256" key="3">
    <source>
        <dbReference type="ARBA" id="ARBA00022692"/>
    </source>
</evidence>
<gene>
    <name evidence="8" type="ORF">FB384_000010</name>
</gene>
<feature type="transmembrane region" description="Helical" evidence="6">
    <location>
        <begin position="44"/>
        <end position="63"/>
    </location>
</feature>
<accession>A0A839XM78</accession>
<feature type="transmembrane region" description="Helical" evidence="6">
    <location>
        <begin position="75"/>
        <end position="95"/>
    </location>
</feature>
<evidence type="ECO:0000256" key="1">
    <source>
        <dbReference type="ARBA" id="ARBA00004651"/>
    </source>
</evidence>
<dbReference type="EMBL" id="JACIBS010000001">
    <property type="protein sequence ID" value="MBB3661106.1"/>
    <property type="molecule type" value="Genomic_DNA"/>
</dbReference>
<feature type="transmembrane region" description="Helical" evidence="6">
    <location>
        <begin position="505"/>
        <end position="523"/>
    </location>
</feature>
<dbReference type="Pfam" id="PF03772">
    <property type="entry name" value="Competence"/>
    <property type="match status" value="1"/>
</dbReference>
<dbReference type="PANTHER" id="PTHR30619:SF1">
    <property type="entry name" value="RECOMBINATION PROTEIN 2"/>
    <property type="match status" value="1"/>
</dbReference>
<dbReference type="CDD" id="cd07731">
    <property type="entry name" value="ComA-like_MBL-fold"/>
    <property type="match status" value="1"/>
</dbReference>
<evidence type="ECO:0000256" key="6">
    <source>
        <dbReference type="SAM" id="Phobius"/>
    </source>
</evidence>
<keyword evidence="3 6" id="KW-0812">Transmembrane</keyword>
<dbReference type="InterPro" id="IPR052159">
    <property type="entry name" value="Competence_DNA_uptake"/>
</dbReference>
<dbReference type="NCBIfam" id="TIGR00360">
    <property type="entry name" value="ComEC_N-term"/>
    <property type="match status" value="1"/>
</dbReference>
<evidence type="ECO:0000256" key="4">
    <source>
        <dbReference type="ARBA" id="ARBA00022989"/>
    </source>
</evidence>
<keyword evidence="9" id="KW-1185">Reference proteome</keyword>